<feature type="region of interest" description="Disordered" evidence="2">
    <location>
        <begin position="1"/>
        <end position="22"/>
    </location>
</feature>
<feature type="coiled-coil region" evidence="1">
    <location>
        <begin position="123"/>
        <end position="194"/>
    </location>
</feature>
<name>A0A1F8GQ51_9BACT</name>
<evidence type="ECO:0000256" key="1">
    <source>
        <dbReference type="SAM" id="Coils"/>
    </source>
</evidence>
<dbReference type="EMBL" id="MGKP01000029">
    <property type="protein sequence ID" value="OGN27545.1"/>
    <property type="molecule type" value="Genomic_DNA"/>
</dbReference>
<dbReference type="AlphaFoldDB" id="A0A1F8GQ51"/>
<keyword evidence="1" id="KW-0175">Coiled coil</keyword>
<comment type="caution">
    <text evidence="3">The sequence shown here is derived from an EMBL/GenBank/DDBJ whole genome shotgun (WGS) entry which is preliminary data.</text>
</comment>
<evidence type="ECO:0000256" key="2">
    <source>
        <dbReference type="SAM" id="MobiDB-lite"/>
    </source>
</evidence>
<accession>A0A1F8GQ51</accession>
<evidence type="ECO:0000313" key="3">
    <source>
        <dbReference type="EMBL" id="OGN27545.1"/>
    </source>
</evidence>
<feature type="region of interest" description="Disordered" evidence="2">
    <location>
        <begin position="235"/>
        <end position="268"/>
    </location>
</feature>
<feature type="compositionally biased region" description="Polar residues" evidence="2">
    <location>
        <begin position="1"/>
        <end position="19"/>
    </location>
</feature>
<proteinExistence type="predicted"/>
<reference evidence="3 4" key="1">
    <citation type="journal article" date="2016" name="Nat. Commun.">
        <title>Thousands of microbial genomes shed light on interconnected biogeochemical processes in an aquifer system.</title>
        <authorList>
            <person name="Anantharaman K."/>
            <person name="Brown C.T."/>
            <person name="Hug L.A."/>
            <person name="Sharon I."/>
            <person name="Castelle C.J."/>
            <person name="Probst A.J."/>
            <person name="Thomas B.C."/>
            <person name="Singh A."/>
            <person name="Wilkins M.J."/>
            <person name="Karaoz U."/>
            <person name="Brodie E.L."/>
            <person name="Williams K.H."/>
            <person name="Hubbard S.S."/>
            <person name="Banfield J.F."/>
        </authorList>
    </citation>
    <scope>NUCLEOTIDE SEQUENCE [LARGE SCALE GENOMIC DNA]</scope>
</reference>
<evidence type="ECO:0000313" key="4">
    <source>
        <dbReference type="Proteomes" id="UP000179047"/>
    </source>
</evidence>
<feature type="compositionally biased region" description="Basic and acidic residues" evidence="2">
    <location>
        <begin position="235"/>
        <end position="259"/>
    </location>
</feature>
<sequence length="332" mass="37689">MRHSFEQSGAVEQSPGSSESFKERMYKKLLRSEADRTKSRSRSSDAAAVALMTMLAGFTAGIAPKPAEARGWKDAVRVELRIGVQFGGIYRNRQESIDIYFSRLIAEVDRRIKMERAGFNDAIAREERERSRIQSRIAQIRRDERSDLGASMMDAASDERRANGAMRDAINQKREEQNKKISALERAYRDTVQNARDAYDKDKNNRVFHETVAKAGQDRDSAISDVIHTTEKEIRQLQDDNRAAQERRERGVEERRHSNDAAQENLQGDIEQVASDIDGEVGALRSQQEARIMALNDLKTGLERLRRDAPRLEWQDVNVGAVAESLCRPLLG</sequence>
<dbReference type="Proteomes" id="UP000179047">
    <property type="component" value="Unassembled WGS sequence"/>
</dbReference>
<protein>
    <submittedName>
        <fullName evidence="3">Uncharacterized protein</fullName>
    </submittedName>
</protein>
<gene>
    <name evidence="3" type="ORF">A3A33_04980</name>
</gene>
<organism evidence="3 4">
    <name type="scientific">Candidatus Yanofskybacteria bacterium RIFCSPLOWO2_01_FULL_49_25</name>
    <dbReference type="NCBI Taxonomy" id="1802701"/>
    <lineage>
        <taxon>Bacteria</taxon>
        <taxon>Candidatus Yanofskyibacteriota</taxon>
    </lineage>
</organism>